<sequence length="326" mass="37821">MKIGFYLKWPKGMFNSKGWNVIGDELHGESMCKAISKIKDIEIAELYAPNNLPKEKLDVMIYLNDTEPHQEWAKKHILYMQNAYGEGSDKILKNFQNVGYDGYAFISNKLLDIHKQEGHDGIFLPFGVDTELFYPREKEEEFGFDVAYVGNDIKGEVRTNKYLLPAAQFNFGLFGNWHIPESNIRSRIKFWEKREKIPHYRKIFSKLSRGKIPQEKVPILYSSAKINLNCTAQDCVDWDVITLRTFEVLACRGFLITDKVPIAEKTMQGCMVFTDGDDDLIEKIGYYLSNEKEREKIAGKGYEYALKNAAIDSRMNELFNYLRQII</sequence>
<dbReference type="InterPro" id="IPR055259">
    <property type="entry name" value="YkvP/CgeB_Glyco_trans-like"/>
</dbReference>
<protein>
    <recommendedName>
        <fullName evidence="1">Spore protein YkvP/CgeB glycosyl transferase-like domain-containing protein</fullName>
    </recommendedName>
</protein>
<gene>
    <name evidence="2" type="ORF">C4561_01905</name>
</gene>
<dbReference type="EMBL" id="QZJF01000009">
    <property type="protein sequence ID" value="RJR27576.1"/>
    <property type="molecule type" value="Genomic_DNA"/>
</dbReference>
<reference evidence="2 3" key="1">
    <citation type="journal article" date="2017" name="ISME J.">
        <title>Energy and carbon metabolisms in a deep terrestrial subsurface fluid microbial community.</title>
        <authorList>
            <person name="Momper L."/>
            <person name="Jungbluth S.P."/>
            <person name="Lee M.D."/>
            <person name="Amend J.P."/>
        </authorList>
    </citation>
    <scope>NUCLEOTIDE SEQUENCE [LARGE SCALE GENOMIC DNA]</scope>
    <source>
        <strain evidence="2">SURF_46</strain>
    </source>
</reference>
<dbReference type="Proteomes" id="UP000265540">
    <property type="component" value="Unassembled WGS sequence"/>
</dbReference>
<accession>A0A3A4ZM22</accession>
<evidence type="ECO:0000313" key="2">
    <source>
        <dbReference type="EMBL" id="RJR27576.1"/>
    </source>
</evidence>
<dbReference type="AlphaFoldDB" id="A0A3A4ZM22"/>
<evidence type="ECO:0000313" key="3">
    <source>
        <dbReference type="Proteomes" id="UP000265540"/>
    </source>
</evidence>
<feature type="domain" description="Spore protein YkvP/CgeB glycosyl transferase-like" evidence="1">
    <location>
        <begin position="168"/>
        <end position="319"/>
    </location>
</feature>
<dbReference type="Pfam" id="PF13524">
    <property type="entry name" value="Glyco_trans_1_2"/>
    <property type="match status" value="1"/>
</dbReference>
<name>A0A3A4ZM22_UNCKA</name>
<evidence type="ECO:0000259" key="1">
    <source>
        <dbReference type="Pfam" id="PF13524"/>
    </source>
</evidence>
<dbReference type="Gene3D" id="3.40.50.2000">
    <property type="entry name" value="Glycogen Phosphorylase B"/>
    <property type="match status" value="1"/>
</dbReference>
<proteinExistence type="predicted"/>
<comment type="caution">
    <text evidence="2">The sequence shown here is derived from an EMBL/GenBank/DDBJ whole genome shotgun (WGS) entry which is preliminary data.</text>
</comment>
<organism evidence="2 3">
    <name type="scientific">candidate division WWE3 bacterium</name>
    <dbReference type="NCBI Taxonomy" id="2053526"/>
    <lineage>
        <taxon>Bacteria</taxon>
        <taxon>Katanobacteria</taxon>
    </lineage>
</organism>